<keyword evidence="9" id="KW-0460">Magnesium</keyword>
<dbReference type="SUPFAM" id="SSF64005">
    <property type="entry name" value="Undecaprenyl diphosphate synthase"/>
    <property type="match status" value="1"/>
</dbReference>
<dbReference type="EC" id="2.5.1.87" evidence="5"/>
<comment type="catalytic activity">
    <reaction evidence="12">
        <text>n isopentenyl diphosphate + (2E,6E)-farnesyl diphosphate = a di-trans,poly-cis-polyprenyl diphosphate + n diphosphate</text>
        <dbReference type="Rhea" id="RHEA:53008"/>
        <dbReference type="Rhea" id="RHEA-COMP:19494"/>
        <dbReference type="ChEBI" id="CHEBI:33019"/>
        <dbReference type="ChEBI" id="CHEBI:128769"/>
        <dbReference type="ChEBI" id="CHEBI:136960"/>
        <dbReference type="ChEBI" id="CHEBI:175763"/>
        <dbReference type="EC" id="2.5.1.87"/>
    </reaction>
</comment>
<keyword evidence="10" id="KW-1133">Transmembrane helix</keyword>
<dbReference type="AlphaFoldDB" id="A0A4U0WHS1"/>
<sequence>MVGLREVSAFHHDVLPDGRPLTVQEREDILRPYLPRPPRTSSLAKAPASTARRTSTKPHRRKPMRDFLKNQLHVLVYTAIHTLFSIYVRLRRACHAIIDRVFAILYYHHRTPELIKKDVKGLSRLPQHLSVILDFNEDGHNGSGLEDLVNDVCEIAAWSASAGIPILSIYERTGVLKNYIPQTHRSIFRTFQAYFGRHKPTLSLRAPHLPSFSPPSSPSAGSTPGHLSILLLSADDGRNTLVDLTKTLAEMSQRGKISPADISPELIDAEISESVMGEPDLLILFGPDVELKGYPPWQIRLTEIFHVQDNTSVGYQVFLRALHRFAKAQMRLGR</sequence>
<keyword evidence="15" id="KW-1185">Reference proteome</keyword>
<dbReference type="GO" id="GO:1904423">
    <property type="term" value="C:dehydrodolichyl diphosphate synthase complex"/>
    <property type="evidence" value="ECO:0007669"/>
    <property type="project" value="InterPro"/>
</dbReference>
<evidence type="ECO:0000256" key="10">
    <source>
        <dbReference type="ARBA" id="ARBA00022989"/>
    </source>
</evidence>
<evidence type="ECO:0000256" key="7">
    <source>
        <dbReference type="ARBA" id="ARBA00022692"/>
    </source>
</evidence>
<name>A0A4U0WHS1_9PEZI</name>
<feature type="region of interest" description="Disordered" evidence="13">
    <location>
        <begin position="32"/>
        <end position="63"/>
    </location>
</feature>
<keyword evidence="6" id="KW-0808">Transferase</keyword>
<dbReference type="Proteomes" id="UP000308768">
    <property type="component" value="Unassembled WGS sequence"/>
</dbReference>
<evidence type="ECO:0000313" key="14">
    <source>
        <dbReference type="EMBL" id="TKA62167.1"/>
    </source>
</evidence>
<evidence type="ECO:0000256" key="8">
    <source>
        <dbReference type="ARBA" id="ARBA00022824"/>
    </source>
</evidence>
<gene>
    <name evidence="14" type="ORF">B0A49_07999</name>
</gene>
<evidence type="ECO:0000256" key="4">
    <source>
        <dbReference type="ARBA" id="ARBA00005432"/>
    </source>
</evidence>
<evidence type="ECO:0000256" key="3">
    <source>
        <dbReference type="ARBA" id="ARBA00004922"/>
    </source>
</evidence>
<dbReference type="GO" id="GO:0005789">
    <property type="term" value="C:endoplasmic reticulum membrane"/>
    <property type="evidence" value="ECO:0007669"/>
    <property type="project" value="UniProtKB-SubCell"/>
</dbReference>
<keyword evidence="8" id="KW-0256">Endoplasmic reticulum</keyword>
<evidence type="ECO:0000256" key="2">
    <source>
        <dbReference type="ARBA" id="ARBA00004586"/>
    </source>
</evidence>
<evidence type="ECO:0000256" key="13">
    <source>
        <dbReference type="SAM" id="MobiDB-lite"/>
    </source>
</evidence>
<dbReference type="STRING" id="331657.A0A4U0WHS1"/>
<evidence type="ECO:0000256" key="6">
    <source>
        <dbReference type="ARBA" id="ARBA00022679"/>
    </source>
</evidence>
<comment type="caution">
    <text evidence="14">The sequence shown here is derived from an EMBL/GenBank/DDBJ whole genome shotgun (WGS) entry which is preliminary data.</text>
</comment>
<evidence type="ECO:0000256" key="9">
    <source>
        <dbReference type="ARBA" id="ARBA00022842"/>
    </source>
</evidence>
<evidence type="ECO:0000256" key="5">
    <source>
        <dbReference type="ARBA" id="ARBA00012596"/>
    </source>
</evidence>
<comment type="pathway">
    <text evidence="3">Protein modification; protein glycosylation.</text>
</comment>
<protein>
    <recommendedName>
        <fullName evidence="5">ditrans,polycis-polyprenyl diphosphate synthase [(2E,6E)-farnesyldiphosphate specific]</fullName>
        <ecNumber evidence="5">2.5.1.87</ecNumber>
    </recommendedName>
</protein>
<dbReference type="GO" id="GO:0045547">
    <property type="term" value="F:ditrans,polycis-polyprenyl diphosphate synthase [(2E,6E)-farnesyl diphosphate specific] activity"/>
    <property type="evidence" value="ECO:0007669"/>
    <property type="project" value="UniProtKB-EC"/>
</dbReference>
<evidence type="ECO:0000256" key="11">
    <source>
        <dbReference type="ARBA" id="ARBA00023136"/>
    </source>
</evidence>
<evidence type="ECO:0000256" key="12">
    <source>
        <dbReference type="ARBA" id="ARBA00047353"/>
    </source>
</evidence>
<proteinExistence type="inferred from homology"/>
<dbReference type="OrthoDB" id="19639at2759"/>
<dbReference type="PANTHER" id="PTHR21528">
    <property type="entry name" value="DEHYDRODOLICHYL DIPHOSPHATE SYNTHASE COMPLEX SUBUNIT NUS1"/>
    <property type="match status" value="1"/>
</dbReference>
<keyword evidence="11" id="KW-0472">Membrane</keyword>
<dbReference type="InterPro" id="IPR036424">
    <property type="entry name" value="UPP_synth-like_sf"/>
</dbReference>
<dbReference type="Gene3D" id="3.40.1180.10">
    <property type="entry name" value="Decaprenyl diphosphate synthase-like"/>
    <property type="match status" value="1"/>
</dbReference>
<reference evidence="14 15" key="1">
    <citation type="submission" date="2017-03" db="EMBL/GenBank/DDBJ databases">
        <title>Genomes of endolithic fungi from Antarctica.</title>
        <authorList>
            <person name="Coleine C."/>
            <person name="Masonjones S."/>
            <person name="Stajich J.E."/>
        </authorList>
    </citation>
    <scope>NUCLEOTIDE SEQUENCE [LARGE SCALE GENOMIC DNA]</scope>
    <source>
        <strain evidence="14 15">CCFEE 5187</strain>
    </source>
</reference>
<evidence type="ECO:0000313" key="15">
    <source>
        <dbReference type="Proteomes" id="UP000308768"/>
    </source>
</evidence>
<dbReference type="InterPro" id="IPR038887">
    <property type="entry name" value="Nus1/NgBR"/>
</dbReference>
<keyword evidence="7" id="KW-0812">Transmembrane</keyword>
<dbReference type="EMBL" id="NAJN01001611">
    <property type="protein sequence ID" value="TKA62167.1"/>
    <property type="molecule type" value="Genomic_DNA"/>
</dbReference>
<accession>A0A4U0WHS1</accession>
<dbReference type="PANTHER" id="PTHR21528:SF0">
    <property type="entry name" value="DEHYDRODOLICHYL DIPHOSPHATE SYNTHASE COMPLEX SUBUNIT NUS1"/>
    <property type="match status" value="1"/>
</dbReference>
<comment type="subcellular location">
    <subcellularLocation>
        <location evidence="2">Endoplasmic reticulum membrane</location>
    </subcellularLocation>
</comment>
<comment type="cofactor">
    <cofactor evidence="1">
        <name>Mg(2+)</name>
        <dbReference type="ChEBI" id="CHEBI:18420"/>
    </cofactor>
</comment>
<dbReference type="UniPathway" id="UPA00378"/>
<evidence type="ECO:0000256" key="1">
    <source>
        <dbReference type="ARBA" id="ARBA00001946"/>
    </source>
</evidence>
<organism evidence="14 15">
    <name type="scientific">Cryomyces minteri</name>
    <dbReference type="NCBI Taxonomy" id="331657"/>
    <lineage>
        <taxon>Eukaryota</taxon>
        <taxon>Fungi</taxon>
        <taxon>Dikarya</taxon>
        <taxon>Ascomycota</taxon>
        <taxon>Pezizomycotina</taxon>
        <taxon>Dothideomycetes</taxon>
        <taxon>Dothideomycetes incertae sedis</taxon>
        <taxon>Cryomyces</taxon>
    </lineage>
</organism>
<feature type="compositionally biased region" description="Basic residues" evidence="13">
    <location>
        <begin position="54"/>
        <end position="63"/>
    </location>
</feature>
<comment type="similarity">
    <text evidence="4">Belongs to the UPP synthase family.</text>
</comment>